<evidence type="ECO:0000256" key="1">
    <source>
        <dbReference type="SAM" id="MobiDB-lite"/>
    </source>
</evidence>
<evidence type="ECO:0000313" key="3">
    <source>
        <dbReference type="Proteomes" id="UP001174136"/>
    </source>
</evidence>
<dbReference type="AlphaFoldDB" id="A0AA47NC74"/>
<keyword evidence="3" id="KW-1185">Reference proteome</keyword>
<feature type="region of interest" description="Disordered" evidence="1">
    <location>
        <begin position="1"/>
        <end position="102"/>
    </location>
</feature>
<proteinExistence type="predicted"/>
<reference evidence="2" key="1">
    <citation type="journal article" date="2023" name="Front. Mar. Sci.">
        <title>A new Merluccius polli reference genome to investigate the effects of global change in West African waters.</title>
        <authorList>
            <person name="Mateo J.L."/>
            <person name="Blanco-Fernandez C."/>
            <person name="Garcia-Vazquez E."/>
            <person name="Machado-Schiaffino G."/>
        </authorList>
    </citation>
    <scope>NUCLEOTIDE SEQUENCE</scope>
    <source>
        <strain evidence="2">C29</strain>
        <tissue evidence="2">Fin</tissue>
    </source>
</reference>
<gene>
    <name evidence="2" type="ORF">N1851_000354</name>
</gene>
<organism evidence="2 3">
    <name type="scientific">Merluccius polli</name>
    <name type="common">Benguela hake</name>
    <name type="synonym">Merluccius cadenati</name>
    <dbReference type="NCBI Taxonomy" id="89951"/>
    <lineage>
        <taxon>Eukaryota</taxon>
        <taxon>Metazoa</taxon>
        <taxon>Chordata</taxon>
        <taxon>Craniata</taxon>
        <taxon>Vertebrata</taxon>
        <taxon>Euteleostomi</taxon>
        <taxon>Actinopterygii</taxon>
        <taxon>Neopterygii</taxon>
        <taxon>Teleostei</taxon>
        <taxon>Neoteleostei</taxon>
        <taxon>Acanthomorphata</taxon>
        <taxon>Zeiogadaria</taxon>
        <taxon>Gadariae</taxon>
        <taxon>Gadiformes</taxon>
        <taxon>Gadoidei</taxon>
        <taxon>Merlucciidae</taxon>
        <taxon>Merluccius</taxon>
    </lineage>
</organism>
<feature type="compositionally biased region" description="Basic and acidic residues" evidence="1">
    <location>
        <begin position="59"/>
        <end position="72"/>
    </location>
</feature>
<comment type="caution">
    <text evidence="2">The sequence shown here is derived from an EMBL/GenBank/DDBJ whole genome shotgun (WGS) entry which is preliminary data.</text>
</comment>
<dbReference type="Proteomes" id="UP001174136">
    <property type="component" value="Unassembled WGS sequence"/>
</dbReference>
<sequence>MKKVDASKTTTLEADVKPEPAAPVPEEKKPPAKSSFFSLFKPKTAEPKKETAAPPAEAEAAHNTKAKEEPKAATKTAEASVENKPPSEAAQSGDESAKAPKKLEKRNSINLFFKNLVGNFTSAFSSNDQEQKTDLKIN</sequence>
<name>A0AA47NC74_MERPO</name>
<accession>A0AA47NC74</accession>
<protein>
    <submittedName>
        <fullName evidence="2">Uncharacterized protein</fullName>
    </submittedName>
</protein>
<dbReference type="EMBL" id="JAOPHQ010000012">
    <property type="protein sequence ID" value="KAK0156357.1"/>
    <property type="molecule type" value="Genomic_DNA"/>
</dbReference>
<evidence type="ECO:0000313" key="2">
    <source>
        <dbReference type="EMBL" id="KAK0156357.1"/>
    </source>
</evidence>